<dbReference type="Proteomes" id="UP000660262">
    <property type="component" value="Unassembled WGS sequence"/>
</dbReference>
<proteinExistence type="predicted"/>
<protein>
    <recommendedName>
        <fullName evidence="4">K Homology domain-containing protein</fullName>
    </recommendedName>
</protein>
<feature type="region of interest" description="Disordered" evidence="1">
    <location>
        <begin position="241"/>
        <end position="305"/>
    </location>
</feature>
<feature type="region of interest" description="Disordered" evidence="1">
    <location>
        <begin position="619"/>
        <end position="726"/>
    </location>
</feature>
<feature type="region of interest" description="Disordered" evidence="1">
    <location>
        <begin position="545"/>
        <end position="568"/>
    </location>
</feature>
<evidence type="ECO:0000256" key="1">
    <source>
        <dbReference type="SAM" id="MobiDB-lite"/>
    </source>
</evidence>
<feature type="compositionally biased region" description="Low complexity" evidence="1">
    <location>
        <begin position="278"/>
        <end position="301"/>
    </location>
</feature>
<feature type="compositionally biased region" description="Gly residues" evidence="1">
    <location>
        <begin position="555"/>
        <end position="564"/>
    </location>
</feature>
<feature type="region of interest" description="Disordered" evidence="1">
    <location>
        <begin position="1"/>
        <end position="27"/>
    </location>
</feature>
<evidence type="ECO:0008006" key="4">
    <source>
        <dbReference type="Google" id="ProtNLM"/>
    </source>
</evidence>
<feature type="compositionally biased region" description="Pro residues" evidence="1">
    <location>
        <begin position="1052"/>
        <end position="1063"/>
    </location>
</feature>
<feature type="compositionally biased region" description="Low complexity" evidence="1">
    <location>
        <begin position="177"/>
        <end position="186"/>
    </location>
</feature>
<feature type="region of interest" description="Disordered" evidence="1">
    <location>
        <begin position="1051"/>
        <end position="1089"/>
    </location>
</feature>
<feature type="compositionally biased region" description="Polar residues" evidence="1">
    <location>
        <begin position="1075"/>
        <end position="1089"/>
    </location>
</feature>
<evidence type="ECO:0000313" key="2">
    <source>
        <dbReference type="EMBL" id="GHP03719.1"/>
    </source>
</evidence>
<sequence>MSTTAPQLFATRTTTTTSSSSPQQQRTPEYVHLHITITKKVEANNSWATRVVPSYIDVVSAQLIAKPTTNDIMLASTSPTTSSSSQGSSCAQHPAAPEEATTTPTSSVVTDAQLAEPASLNPSATPFEAPDAPPEQQQKLQQPTLSSTPTTEKHSSESPMYFLPTSTGSMLGANSPAAADTTDTATSSMPRGGEGGGDISSNSKDAAAAEAGAAQRSYRHAVAPAAAADDSLFSSSTAATIPTSRLHGGDDQKQQQQSHQHNHHHHHRNHHHHHPSQHQHASTQAAAAAAAANATTSTTTSWQLQQREIDHHRTSTLPRPTTNTVQLATTYASPDSSQNHPVLLCAHNSLQERQLPIPLRVLRNQQRYACIMDEAPQMPEYSVMRPGDEGILYEQSFYLPISTLGNGNGVDFTGREKSNSKPAELFTMGSLPPSATYEDPQLTKVEGAGGDEAAAEMTPAVRIFMTHFAAGFVLGPRGRCYRALQNQLGVEITTKIDTTTWTVDGYREPHRCFVVTAKNGHRDSTASSSVQQQQQEIDEMANAMYGGRTGESDRGGGGSSGGGVNDTARSYPSSFGGLGGASAPLHGLTCNDQINMAVMIIRKAVVRYRELCIGKVREPGDVHNTTTKSHTEQEQQQDESAYAKGRADGEEPSSDGGGEGGGVVVTESGENADAAAAAPAAAPAVVDEESSEDAKHSSATKEDVAAEVAASDADKNNDNSNNTNSNNAAIINTARMQMICGIPFEFKPPPKRKCPHAAKIAEDMLERRGTAQVTFNNKRGYGGKFDRRSRHSEMPIRQPYGKHHAGGSAGDLIERANSLGIGETTTSDYGGFPTKPFSPNLGSCEDLAPDGDATTQGYLQKNRDDGGLATFMRLGGRLGGSGGGSAVGSPSDWNAYGGGAMRRRGSSPGGMNGNYYSGGRSKGMNNNSRRPRANSSGGYFGGEYGGGGMSPMNSPLTSPIAPGMPYDMSSYYGYAASPEYIAAVMGASSPYGLFDPYGANAGYPAGSPTYAQPSPGVYGLTDPGAIAYGGYGYDGTYFGVPLPMGGEVASPPNAPFYPPPTAPAPSTQEEFDALSNPSCVDPVTSTAAM</sequence>
<feature type="compositionally biased region" description="Basic and acidic residues" evidence="1">
    <location>
        <begin position="692"/>
        <end position="704"/>
    </location>
</feature>
<dbReference type="AlphaFoldDB" id="A0A830HEE9"/>
<feature type="region of interest" description="Disordered" evidence="1">
    <location>
        <begin position="75"/>
        <end position="212"/>
    </location>
</feature>
<comment type="caution">
    <text evidence="2">The sequence shown here is derived from an EMBL/GenBank/DDBJ whole genome shotgun (WGS) entry which is preliminary data.</text>
</comment>
<keyword evidence="3" id="KW-1185">Reference proteome</keyword>
<name>A0A830HEE9_9CHLO</name>
<evidence type="ECO:0000313" key="3">
    <source>
        <dbReference type="Proteomes" id="UP000660262"/>
    </source>
</evidence>
<feature type="compositionally biased region" description="Low complexity" evidence="1">
    <location>
        <begin position="76"/>
        <end position="110"/>
    </location>
</feature>
<feature type="compositionally biased region" description="Low complexity" evidence="1">
    <location>
        <begin position="664"/>
        <end position="685"/>
    </location>
</feature>
<dbReference type="EMBL" id="BNJQ01000006">
    <property type="protein sequence ID" value="GHP03719.1"/>
    <property type="molecule type" value="Genomic_DNA"/>
</dbReference>
<feature type="compositionally biased region" description="Basic residues" evidence="1">
    <location>
        <begin position="260"/>
        <end position="277"/>
    </location>
</feature>
<feature type="region of interest" description="Disordered" evidence="1">
    <location>
        <begin position="898"/>
        <end position="932"/>
    </location>
</feature>
<organism evidence="2 3">
    <name type="scientific">Pycnococcus provasolii</name>
    <dbReference type="NCBI Taxonomy" id="41880"/>
    <lineage>
        <taxon>Eukaryota</taxon>
        <taxon>Viridiplantae</taxon>
        <taxon>Chlorophyta</taxon>
        <taxon>Pseudoscourfieldiophyceae</taxon>
        <taxon>Pseudoscourfieldiales</taxon>
        <taxon>Pycnococcaceae</taxon>
        <taxon>Pycnococcus</taxon>
    </lineage>
</organism>
<gene>
    <name evidence="2" type="ORF">PPROV_000247400</name>
</gene>
<reference evidence="2" key="1">
    <citation type="submission" date="2020-10" db="EMBL/GenBank/DDBJ databases">
        <title>Unveiling of a novel bifunctional photoreceptor, Dualchrome1, isolated from a cosmopolitan green alga.</title>
        <authorList>
            <person name="Suzuki S."/>
            <person name="Kawachi M."/>
        </authorList>
    </citation>
    <scope>NUCLEOTIDE SEQUENCE</scope>
    <source>
        <strain evidence="2">NIES 2893</strain>
    </source>
</reference>
<accession>A0A830HEE9</accession>
<feature type="compositionally biased region" description="Polar residues" evidence="1">
    <location>
        <begin position="135"/>
        <end position="150"/>
    </location>
</feature>